<feature type="domain" description="PAC" evidence="2">
    <location>
        <begin position="292"/>
        <end position="345"/>
    </location>
</feature>
<dbReference type="EMBL" id="CP039865">
    <property type="protein sequence ID" value="QCK85879.1"/>
    <property type="molecule type" value="Genomic_DNA"/>
</dbReference>
<protein>
    <submittedName>
        <fullName evidence="5">EAL domain-containing protein</fullName>
    </submittedName>
</protein>
<evidence type="ECO:0000259" key="3">
    <source>
        <dbReference type="PROSITE" id="PS50883"/>
    </source>
</evidence>
<dbReference type="PROSITE" id="PS50113">
    <property type="entry name" value="PAC"/>
    <property type="match status" value="1"/>
</dbReference>
<evidence type="ECO:0000259" key="4">
    <source>
        <dbReference type="PROSITE" id="PS50887"/>
    </source>
</evidence>
<dbReference type="InterPro" id="IPR000700">
    <property type="entry name" value="PAS-assoc_C"/>
</dbReference>
<keyword evidence="6" id="KW-1185">Reference proteome</keyword>
<dbReference type="Gene3D" id="3.30.450.20">
    <property type="entry name" value="PAS domain"/>
    <property type="match status" value="1"/>
</dbReference>
<dbReference type="RefSeq" id="WP_137099211.1">
    <property type="nucleotide sequence ID" value="NZ_CP039865.1"/>
</dbReference>
<dbReference type="InterPro" id="IPR035919">
    <property type="entry name" value="EAL_sf"/>
</dbReference>
<organism evidence="5 6">
    <name type="scientific">Phreatobacter aquaticus</name>
    <dbReference type="NCBI Taxonomy" id="2570229"/>
    <lineage>
        <taxon>Bacteria</taxon>
        <taxon>Pseudomonadati</taxon>
        <taxon>Pseudomonadota</taxon>
        <taxon>Alphaproteobacteria</taxon>
        <taxon>Hyphomicrobiales</taxon>
        <taxon>Phreatobacteraceae</taxon>
        <taxon>Phreatobacter</taxon>
    </lineage>
</organism>
<dbReference type="CDD" id="cd01948">
    <property type="entry name" value="EAL"/>
    <property type="match status" value="1"/>
</dbReference>
<feature type="transmembrane region" description="Helical" evidence="1">
    <location>
        <begin position="159"/>
        <end position="175"/>
    </location>
</feature>
<dbReference type="SUPFAM" id="SSF141868">
    <property type="entry name" value="EAL domain-like"/>
    <property type="match status" value="1"/>
</dbReference>
<dbReference type="SUPFAM" id="SSF55073">
    <property type="entry name" value="Nucleotide cyclase"/>
    <property type="match status" value="1"/>
</dbReference>
<dbReference type="Pfam" id="PF00563">
    <property type="entry name" value="EAL"/>
    <property type="match status" value="1"/>
</dbReference>
<name>A0A4D7QJH5_9HYPH</name>
<sequence>MTTTNPISRWRTFAGEWYGGDVVSPEAGRVRAAQIHAVARYSPLTMTANLINAAVVVAVVRQTANPWVLACWGIIVLTMVVATTRAWFLQRARKPRKTASVRAIRRATHHAAVLASIWALVPILWFRDIGLEGQLVIACLVTGMICAGGFALSTIPSAAYAYVTILALGAAYGLGETGNGYMLALTVLLSVYAAIVVRSVAGSAQLFRDQFLAEARLKERGEIIELLLNEFEQNSSDWLFETDTTFTVTSHSPRFAEVCGRSGESLAGVQLQGLAEPQGRAALDDKLARCEPFRDLDLRVNCHGTPRWWTLTAKPLYDEDSKLLGWRGVGSDVTEARQASEKVAWMARTDMLTGLPNRTRFRELAAMRLEIARRNGSSFALGCLDLDQFKTVNDTLGHPVGDALLTDVARELSHLAGEGVIFGRIGGDEFGMLVTDFARRGDVLALAQRIINEVGRSKVVRNARITIGTSIGIAFSSGESDTIDDLIRNADLALYRAKDAGRGTAVVFDDTMHREAEERRLLQEDLRLALDGGQLRIGYQPIVSVRQGDIIGFEALVRWHHPERGLLLPSTFIALAEETGLIESIGAWVLRQACSDAMTWPAHMRVAVNISPAQFGSAALLNHVAEALAASGLLPDRLELEITEALFMNHLAESDGFLRDMRALGVRIALDDFGTGFSSLGYLTRFPIQKLKIDRSFVSGATDFENRKAVVEAIVGIAKSLHFETTAEGVETAEDLAWVRSLGCDQAQGYHFSKALPIDHVGAFILGFGNGSADAPATTHAA</sequence>
<dbReference type="InterPro" id="IPR043128">
    <property type="entry name" value="Rev_trsase/Diguanyl_cyclase"/>
</dbReference>
<dbReference type="InterPro" id="IPR013656">
    <property type="entry name" value="PAS_4"/>
</dbReference>
<reference evidence="5 6" key="1">
    <citation type="submission" date="2019-04" db="EMBL/GenBank/DDBJ databases">
        <title>Phreatobacter aquaticus sp. nov.</title>
        <authorList>
            <person name="Choi A."/>
            <person name="Baek K."/>
        </authorList>
    </citation>
    <scope>NUCLEOTIDE SEQUENCE [LARGE SCALE GENOMIC DNA]</scope>
    <source>
        <strain evidence="5 6">NMCR1094</strain>
    </source>
</reference>
<dbReference type="NCBIfam" id="TIGR00254">
    <property type="entry name" value="GGDEF"/>
    <property type="match status" value="1"/>
</dbReference>
<dbReference type="InterPro" id="IPR029787">
    <property type="entry name" value="Nucleotide_cyclase"/>
</dbReference>
<dbReference type="InterPro" id="IPR052155">
    <property type="entry name" value="Biofilm_reg_signaling"/>
</dbReference>
<dbReference type="OrthoDB" id="7167813at2"/>
<dbReference type="AlphaFoldDB" id="A0A4D7QJH5"/>
<dbReference type="PANTHER" id="PTHR44757:SF2">
    <property type="entry name" value="BIOFILM ARCHITECTURE MAINTENANCE PROTEIN MBAA"/>
    <property type="match status" value="1"/>
</dbReference>
<evidence type="ECO:0000256" key="1">
    <source>
        <dbReference type="SAM" id="Phobius"/>
    </source>
</evidence>
<dbReference type="Pfam" id="PF08448">
    <property type="entry name" value="PAS_4"/>
    <property type="match status" value="1"/>
</dbReference>
<feature type="transmembrane region" description="Helical" evidence="1">
    <location>
        <begin position="67"/>
        <end position="88"/>
    </location>
</feature>
<feature type="domain" description="EAL" evidence="3">
    <location>
        <begin position="519"/>
        <end position="769"/>
    </location>
</feature>
<dbReference type="PROSITE" id="PS50883">
    <property type="entry name" value="EAL"/>
    <property type="match status" value="1"/>
</dbReference>
<dbReference type="SMART" id="SM00267">
    <property type="entry name" value="GGDEF"/>
    <property type="match status" value="1"/>
</dbReference>
<gene>
    <name evidence="5" type="ORF">E8L99_08945</name>
</gene>
<feature type="transmembrane region" description="Helical" evidence="1">
    <location>
        <begin position="109"/>
        <end position="127"/>
    </location>
</feature>
<dbReference type="PROSITE" id="PS50887">
    <property type="entry name" value="GGDEF"/>
    <property type="match status" value="1"/>
</dbReference>
<keyword evidence="1" id="KW-1133">Transmembrane helix</keyword>
<accession>A0A4D7QJH5</accession>
<dbReference type="SMART" id="SM00052">
    <property type="entry name" value="EAL"/>
    <property type="match status" value="1"/>
</dbReference>
<feature type="transmembrane region" description="Helical" evidence="1">
    <location>
        <begin position="41"/>
        <end position="61"/>
    </location>
</feature>
<dbReference type="InterPro" id="IPR035965">
    <property type="entry name" value="PAS-like_dom_sf"/>
</dbReference>
<dbReference type="Gene3D" id="3.30.70.270">
    <property type="match status" value="1"/>
</dbReference>
<dbReference type="SUPFAM" id="SSF55785">
    <property type="entry name" value="PYP-like sensor domain (PAS domain)"/>
    <property type="match status" value="1"/>
</dbReference>
<dbReference type="PANTHER" id="PTHR44757">
    <property type="entry name" value="DIGUANYLATE CYCLASE DGCP"/>
    <property type="match status" value="1"/>
</dbReference>
<dbReference type="NCBIfam" id="TIGR00229">
    <property type="entry name" value="sensory_box"/>
    <property type="match status" value="1"/>
</dbReference>
<evidence type="ECO:0000313" key="5">
    <source>
        <dbReference type="EMBL" id="QCK85879.1"/>
    </source>
</evidence>
<dbReference type="Gene3D" id="3.20.20.450">
    <property type="entry name" value="EAL domain"/>
    <property type="match status" value="1"/>
</dbReference>
<feature type="domain" description="GGDEF" evidence="4">
    <location>
        <begin position="377"/>
        <end position="510"/>
    </location>
</feature>
<dbReference type="Pfam" id="PF00990">
    <property type="entry name" value="GGDEF"/>
    <property type="match status" value="1"/>
</dbReference>
<dbReference type="InterPro" id="IPR000014">
    <property type="entry name" value="PAS"/>
</dbReference>
<proteinExistence type="predicted"/>
<dbReference type="KEGG" id="paqt:E8L99_08945"/>
<evidence type="ECO:0000259" key="2">
    <source>
        <dbReference type="PROSITE" id="PS50113"/>
    </source>
</evidence>
<dbReference type="InterPro" id="IPR000160">
    <property type="entry name" value="GGDEF_dom"/>
</dbReference>
<keyword evidence="1" id="KW-0472">Membrane</keyword>
<dbReference type="Proteomes" id="UP000298588">
    <property type="component" value="Chromosome"/>
</dbReference>
<dbReference type="InterPro" id="IPR001633">
    <property type="entry name" value="EAL_dom"/>
</dbReference>
<dbReference type="CDD" id="cd01949">
    <property type="entry name" value="GGDEF"/>
    <property type="match status" value="1"/>
</dbReference>
<keyword evidence="1" id="KW-0812">Transmembrane</keyword>
<feature type="transmembrane region" description="Helical" evidence="1">
    <location>
        <begin position="181"/>
        <end position="201"/>
    </location>
</feature>
<evidence type="ECO:0000313" key="6">
    <source>
        <dbReference type="Proteomes" id="UP000298588"/>
    </source>
</evidence>